<proteinExistence type="predicted"/>
<dbReference type="PANTHER" id="PTHR43157:SF31">
    <property type="entry name" value="PHOSPHATIDYLINOSITOL-GLYCAN BIOSYNTHESIS CLASS F PROTEIN"/>
    <property type="match status" value="1"/>
</dbReference>
<name>A0A1I8FNW1_9PLAT</name>
<dbReference type="WBParaSite" id="maker-unitig_42513-snap-gene-0.3-mRNA-1">
    <property type="protein sequence ID" value="maker-unitig_42513-snap-gene-0.3-mRNA-1"/>
    <property type="gene ID" value="maker-unitig_42513-snap-gene-0.3"/>
</dbReference>
<dbReference type="Proteomes" id="UP000095280">
    <property type="component" value="Unplaced"/>
</dbReference>
<dbReference type="PANTHER" id="PTHR43157">
    <property type="entry name" value="PHOSPHATIDYLINOSITOL-GLYCAN BIOSYNTHESIS CLASS F PROTEIN-RELATED"/>
    <property type="match status" value="1"/>
</dbReference>
<evidence type="ECO:0000313" key="3">
    <source>
        <dbReference type="WBParaSite" id="maker-unitig_42513-snap-gene-0.3-mRNA-1"/>
    </source>
</evidence>
<sequence>SATLVFLIPAREIRAATSCCCQLAVLRPSFLKAVDFVELRDRDRAVALSTLHRSVYWPHQQGHCVLAAVGGGVGCQTGTARTLARRCWMAARGGDGRHPGIGLAAAKDFARRGAAVILACRNLQKCHTYVANHISATGGDEREGALLGAGPGPATSPCASSSSATWPTPAWTPGPRAQRVTVNAVEPGFTDTEYHRSMRHYLVSRWMFRLCTFLTFKFPFQGGRSWSKRWSARELEGRSGQLVEELKRRGAGRPKWRSWPTCTASSCGGLSEGCLPKA</sequence>
<evidence type="ECO:0000313" key="2">
    <source>
        <dbReference type="Proteomes" id="UP000095280"/>
    </source>
</evidence>
<dbReference type="GO" id="GO:0016491">
    <property type="term" value="F:oxidoreductase activity"/>
    <property type="evidence" value="ECO:0007669"/>
    <property type="project" value="UniProtKB-KW"/>
</dbReference>
<protein>
    <submittedName>
        <fullName evidence="3">Estradiol 17-beta-dehydrogenase 2</fullName>
    </submittedName>
</protein>
<dbReference type="InterPro" id="IPR036291">
    <property type="entry name" value="NAD(P)-bd_dom_sf"/>
</dbReference>
<reference evidence="3" key="1">
    <citation type="submission" date="2016-11" db="UniProtKB">
        <authorList>
            <consortium name="WormBaseParasite"/>
        </authorList>
    </citation>
    <scope>IDENTIFICATION</scope>
</reference>
<dbReference type="SUPFAM" id="SSF51735">
    <property type="entry name" value="NAD(P)-binding Rossmann-fold domains"/>
    <property type="match status" value="1"/>
</dbReference>
<keyword evidence="1" id="KW-0560">Oxidoreductase</keyword>
<keyword evidence="2" id="KW-1185">Reference proteome</keyword>
<dbReference type="Gene3D" id="3.40.50.720">
    <property type="entry name" value="NAD(P)-binding Rossmann-like Domain"/>
    <property type="match status" value="1"/>
</dbReference>
<organism evidence="2 3">
    <name type="scientific">Macrostomum lignano</name>
    <dbReference type="NCBI Taxonomy" id="282301"/>
    <lineage>
        <taxon>Eukaryota</taxon>
        <taxon>Metazoa</taxon>
        <taxon>Spiralia</taxon>
        <taxon>Lophotrochozoa</taxon>
        <taxon>Platyhelminthes</taxon>
        <taxon>Rhabditophora</taxon>
        <taxon>Macrostomorpha</taxon>
        <taxon>Macrostomida</taxon>
        <taxon>Macrostomidae</taxon>
        <taxon>Macrostomum</taxon>
    </lineage>
</organism>
<evidence type="ECO:0000256" key="1">
    <source>
        <dbReference type="ARBA" id="ARBA00023002"/>
    </source>
</evidence>
<dbReference type="AlphaFoldDB" id="A0A1I8FNW1"/>
<accession>A0A1I8FNW1</accession>